<evidence type="ECO:0000256" key="2">
    <source>
        <dbReference type="ARBA" id="ARBA00022473"/>
    </source>
</evidence>
<keyword evidence="5" id="KW-0863">Zinc-finger</keyword>
<organism evidence="13 14">
    <name type="scientific">Gadus morhua</name>
    <name type="common">Atlantic cod</name>
    <dbReference type="NCBI Taxonomy" id="8049"/>
    <lineage>
        <taxon>Eukaryota</taxon>
        <taxon>Metazoa</taxon>
        <taxon>Chordata</taxon>
        <taxon>Craniata</taxon>
        <taxon>Vertebrata</taxon>
        <taxon>Euteleostomi</taxon>
        <taxon>Actinopterygii</taxon>
        <taxon>Neopterygii</taxon>
        <taxon>Teleostei</taxon>
        <taxon>Neoteleostei</taxon>
        <taxon>Acanthomorphata</taxon>
        <taxon>Zeiogadaria</taxon>
        <taxon>Gadariae</taxon>
        <taxon>Gadiformes</taxon>
        <taxon>Gadoidei</taxon>
        <taxon>Gadidae</taxon>
        <taxon>Gadus</taxon>
    </lineage>
</organism>
<dbReference type="OrthoDB" id="9885288at2759"/>
<evidence type="ECO:0000256" key="8">
    <source>
        <dbReference type="ARBA" id="ARBA00022884"/>
    </source>
</evidence>
<evidence type="ECO:0000256" key="3">
    <source>
        <dbReference type="ARBA" id="ARBA00022490"/>
    </source>
</evidence>
<keyword evidence="4" id="KW-0479">Metal-binding</keyword>
<dbReference type="Proteomes" id="UP000694546">
    <property type="component" value="Chromosome 12"/>
</dbReference>
<comment type="similarity">
    <text evidence="10">Belongs to the ZAR1 family.</text>
</comment>
<dbReference type="InterPro" id="IPR027377">
    <property type="entry name" value="ZAR1/RTP1-5-like_Znf-3CxxC"/>
</dbReference>
<keyword evidence="14" id="KW-1185">Reference proteome</keyword>
<reference evidence="13" key="1">
    <citation type="submission" date="2025-08" db="UniProtKB">
        <authorList>
            <consortium name="Ensembl"/>
        </authorList>
    </citation>
    <scope>IDENTIFICATION</scope>
</reference>
<evidence type="ECO:0000256" key="6">
    <source>
        <dbReference type="ARBA" id="ARBA00022782"/>
    </source>
</evidence>
<dbReference type="GO" id="GO:0036464">
    <property type="term" value="C:cytoplasmic ribonucleoprotein granule"/>
    <property type="evidence" value="ECO:0007669"/>
    <property type="project" value="UniProtKB-SubCell"/>
</dbReference>
<evidence type="ECO:0000259" key="12">
    <source>
        <dbReference type="SMART" id="SM01328"/>
    </source>
</evidence>
<feature type="domain" description="3CxxC-type" evidence="12">
    <location>
        <begin position="215"/>
        <end position="300"/>
    </location>
</feature>
<evidence type="ECO:0000256" key="4">
    <source>
        <dbReference type="ARBA" id="ARBA00022723"/>
    </source>
</evidence>
<reference evidence="13" key="2">
    <citation type="submission" date="2025-09" db="UniProtKB">
        <authorList>
            <consortium name="Ensembl"/>
        </authorList>
    </citation>
    <scope>IDENTIFICATION</scope>
</reference>
<accession>A0A8C5CSR6</accession>
<keyword evidence="6" id="KW-0221">Differentiation</keyword>
<dbReference type="SMART" id="SM01328">
    <property type="entry name" value="zf-3CxxC"/>
    <property type="match status" value="1"/>
</dbReference>
<dbReference type="RefSeq" id="XP_030228240.1">
    <property type="nucleotide sequence ID" value="XM_030372380.1"/>
</dbReference>
<evidence type="ECO:0000313" key="14">
    <source>
        <dbReference type="Proteomes" id="UP000694546"/>
    </source>
</evidence>
<dbReference type="PANTHER" id="PTHR31054">
    <property type="entry name" value="ZYGOTE ARREST PROTEIN 1-LIKE ISOFORM X1"/>
    <property type="match status" value="1"/>
</dbReference>
<evidence type="ECO:0000256" key="10">
    <source>
        <dbReference type="ARBA" id="ARBA00034699"/>
    </source>
</evidence>
<evidence type="ECO:0000256" key="11">
    <source>
        <dbReference type="SAM" id="MobiDB-lite"/>
    </source>
</evidence>
<dbReference type="AlphaFoldDB" id="A0A8C5CSR6"/>
<sequence length="314" mass="35680">MATYGDESVDSYFYSSYNPYASRYHKPRDVGWKYNKYISQHADIEAFNNTQRAHLRSILSQINPKLTPRLRKANTKDVAIQVNPKTDASVQCAIGPRTLLSIKGQGSPGSPKGAGGVRYPRTLAVYSPIAYRSITSFLSDDDKGTSCDVASGEPLLEGEATKNENQNISAETDEEKTAAQRKNIKSKQPLKPDASKSVKESSKLKARVRFQFLEQKYGYYHCRACNLRWESAYVWCVQGTNKVYFKQFCRKCQKEFNPYRVEDITCHICNKARCSCASTLRHVDPKRPHRQDLCGRCKGKRLSCDSTFSFKYII</sequence>
<keyword evidence="7" id="KW-0862">Zinc</keyword>
<dbReference type="GO" id="GO:0008270">
    <property type="term" value="F:zinc ion binding"/>
    <property type="evidence" value="ECO:0007669"/>
    <property type="project" value="UniProtKB-KW"/>
</dbReference>
<dbReference type="GO" id="GO:0003729">
    <property type="term" value="F:mRNA binding"/>
    <property type="evidence" value="ECO:0007669"/>
    <property type="project" value="UniProtKB-ARBA"/>
</dbReference>
<feature type="region of interest" description="Disordered" evidence="11">
    <location>
        <begin position="149"/>
        <end position="199"/>
    </location>
</feature>
<dbReference type="InterPro" id="IPR026775">
    <property type="entry name" value="Zar1"/>
</dbReference>
<evidence type="ECO:0000256" key="1">
    <source>
        <dbReference type="ARBA" id="ARBA00004331"/>
    </source>
</evidence>
<comment type="subcellular location">
    <subcellularLocation>
        <location evidence="1">Cytoplasm</location>
        <location evidence="1">Cytoplasmic ribonucleoprotein granule</location>
    </subcellularLocation>
</comment>
<dbReference type="GO" id="GO:0006412">
    <property type="term" value="P:translation"/>
    <property type="evidence" value="ECO:0007669"/>
    <property type="project" value="TreeGrafter"/>
</dbReference>
<keyword evidence="8" id="KW-0694">RNA-binding</keyword>
<evidence type="ECO:0000256" key="5">
    <source>
        <dbReference type="ARBA" id="ARBA00022771"/>
    </source>
</evidence>
<keyword evidence="9" id="KW-0896">Oogenesis</keyword>
<evidence type="ECO:0000256" key="9">
    <source>
        <dbReference type="ARBA" id="ARBA00022943"/>
    </source>
</evidence>
<dbReference type="GeneTree" id="ENSGT00390000012305"/>
<dbReference type="GO" id="GO:0017148">
    <property type="term" value="P:negative regulation of translation"/>
    <property type="evidence" value="ECO:0007669"/>
    <property type="project" value="UniProtKB-ARBA"/>
</dbReference>
<dbReference type="GO" id="GO:0048477">
    <property type="term" value="P:oogenesis"/>
    <property type="evidence" value="ECO:0007669"/>
    <property type="project" value="UniProtKB-KW"/>
</dbReference>
<evidence type="ECO:0000313" key="13">
    <source>
        <dbReference type="Ensembl" id="ENSGMOP00000066563.1"/>
    </source>
</evidence>
<dbReference type="OMA" id="CSCAVTQ"/>
<name>A0A8C5CSR6_GADMO</name>
<dbReference type="Ensembl" id="ENSGMOT00000054778.1">
    <property type="protein sequence ID" value="ENSGMOP00000066563.1"/>
    <property type="gene ID" value="ENSGMOG00000031523.1"/>
</dbReference>
<keyword evidence="2" id="KW-0217">Developmental protein</keyword>
<dbReference type="GeneID" id="115555490"/>
<keyword evidence="3" id="KW-0963">Cytoplasm</keyword>
<evidence type="ECO:0000256" key="7">
    <source>
        <dbReference type="ARBA" id="ARBA00022833"/>
    </source>
</evidence>
<dbReference type="Pfam" id="PF13695">
    <property type="entry name" value="Zn_ribbon_3CxxC"/>
    <property type="match status" value="1"/>
</dbReference>
<protein>
    <submittedName>
        <fullName evidence="13">Zygote arrest 1</fullName>
    </submittedName>
</protein>
<dbReference type="PANTHER" id="PTHR31054:SF6">
    <property type="entry name" value="ZYGOTE ARREST PROTEIN 1"/>
    <property type="match status" value="1"/>
</dbReference>
<proteinExistence type="inferred from homology"/>
<gene>
    <name evidence="13" type="primary">ZAR1</name>
    <name evidence="13" type="synonym">zar1</name>
</gene>